<feature type="signal peptide" evidence="2">
    <location>
        <begin position="1"/>
        <end position="19"/>
    </location>
</feature>
<dbReference type="EMBL" id="QOHR01000011">
    <property type="protein sequence ID" value="REC56506.1"/>
    <property type="molecule type" value="Genomic_DNA"/>
</dbReference>
<evidence type="ECO:0008006" key="5">
    <source>
        <dbReference type="Google" id="ProtNLM"/>
    </source>
</evidence>
<feature type="chain" id="PRO_5017668268" description="Excalibur calcium-binding domain-containing protein" evidence="2">
    <location>
        <begin position="20"/>
        <end position="236"/>
    </location>
</feature>
<dbReference type="AlphaFoldDB" id="A0A3D9BSZ4"/>
<proteinExistence type="predicted"/>
<evidence type="ECO:0000256" key="2">
    <source>
        <dbReference type="SAM" id="SignalP"/>
    </source>
</evidence>
<sequence length="236" mass="23742">MTSRALGILAACVALAACAPPVPDSGPGFSDYTEYQAARAARDAELAGSAPASSGGGGAPMATVAGEATGAADDALAQARAALEGPEGAAAAPGAAPADPGAPGDPAALSNEQDFEAVSEERGIEGDAERLAEARAQYRVVPPAPLPERGARQGMTPVEFALSTEHAVGQEVYRRSPFGSVARAERNCARYPTPDRAQAAFLAEGGPERDGLGLDPDGDGFVCGWSPAPFRAAVNR</sequence>
<evidence type="ECO:0000313" key="3">
    <source>
        <dbReference type="EMBL" id="REC56506.1"/>
    </source>
</evidence>
<gene>
    <name evidence="3" type="ORF">DRV84_09530</name>
</gene>
<feature type="region of interest" description="Disordered" evidence="1">
    <location>
        <begin position="40"/>
        <end position="66"/>
    </location>
</feature>
<accession>A0A3D9BSZ4</accession>
<dbReference type="Proteomes" id="UP000257131">
    <property type="component" value="Unassembled WGS sequence"/>
</dbReference>
<dbReference type="RefSeq" id="WP_115979732.1">
    <property type="nucleotide sequence ID" value="NZ_QOHR01000011.1"/>
</dbReference>
<evidence type="ECO:0000256" key="1">
    <source>
        <dbReference type="SAM" id="MobiDB-lite"/>
    </source>
</evidence>
<reference evidence="3 4" key="1">
    <citation type="journal article" date="2017" name="Int. J. Syst. Evol. Microbiol.">
        <title>Rhodosalinus sediminis gen. nov., sp. nov., isolated from marine saltern.</title>
        <authorList>
            <person name="Guo L.Y."/>
            <person name="Ling S.K."/>
            <person name="Li C.M."/>
            <person name="Chen G.J."/>
            <person name="Du Z.J."/>
        </authorList>
    </citation>
    <scope>NUCLEOTIDE SEQUENCE [LARGE SCALE GENOMIC DNA]</scope>
    <source>
        <strain evidence="3 4">WDN1C137</strain>
    </source>
</reference>
<protein>
    <recommendedName>
        <fullName evidence="5">Excalibur calcium-binding domain-containing protein</fullName>
    </recommendedName>
</protein>
<comment type="caution">
    <text evidence="3">The sequence shown here is derived from an EMBL/GenBank/DDBJ whole genome shotgun (WGS) entry which is preliminary data.</text>
</comment>
<feature type="region of interest" description="Disordered" evidence="1">
    <location>
        <begin position="84"/>
        <end position="109"/>
    </location>
</feature>
<keyword evidence="2" id="KW-0732">Signal</keyword>
<evidence type="ECO:0000313" key="4">
    <source>
        <dbReference type="Proteomes" id="UP000257131"/>
    </source>
</evidence>
<dbReference type="OrthoDB" id="7951357at2"/>
<organism evidence="3 4">
    <name type="scientific">Rhodosalinus sediminis</name>
    <dbReference type="NCBI Taxonomy" id="1940533"/>
    <lineage>
        <taxon>Bacteria</taxon>
        <taxon>Pseudomonadati</taxon>
        <taxon>Pseudomonadota</taxon>
        <taxon>Alphaproteobacteria</taxon>
        <taxon>Rhodobacterales</taxon>
        <taxon>Paracoccaceae</taxon>
        <taxon>Rhodosalinus</taxon>
    </lineage>
</organism>
<keyword evidence="4" id="KW-1185">Reference proteome</keyword>
<name>A0A3D9BSZ4_9RHOB</name>
<dbReference type="PROSITE" id="PS51257">
    <property type="entry name" value="PROKAR_LIPOPROTEIN"/>
    <property type="match status" value="1"/>
</dbReference>